<dbReference type="InterPro" id="IPR000760">
    <property type="entry name" value="Inositol_monophosphatase-like"/>
</dbReference>
<sequence length="295" mass="31871">MNAETFLADPLLVVARDAAAVACARMEHWRSRLADQLVDAKDNPNDLVTIADSEIESLVTGYLRRHRPDDIVVGEEGAEAKTPADVPVGGGLSALLLNSSASAGDPDSRIEWHVDPIDGTVNFVRGMEHHCFSIGGRDASTGEWVIGLVAAPQLRTVWFARSGLGAWKAAALPQPGGTSEFVRLRGTPPARRGRVVATGFSYTPERREIQFADLVRVMDGFDDIRRAGSAAIDLCLAAEGRVNAYYERGLGIYDWAAGALIAEEAGLQVLRPVEPFDPMIAADTAQRFEFIRSCL</sequence>
<dbReference type="Gene3D" id="3.40.190.80">
    <property type="match status" value="1"/>
</dbReference>
<evidence type="ECO:0008006" key="6">
    <source>
        <dbReference type="Google" id="ProtNLM"/>
    </source>
</evidence>
<dbReference type="SUPFAM" id="SSF56655">
    <property type="entry name" value="Carbohydrate phosphatase"/>
    <property type="match status" value="1"/>
</dbReference>
<dbReference type="Gene3D" id="3.30.540.10">
    <property type="entry name" value="Fructose-1,6-Bisphosphatase, subunit A, domain 1"/>
    <property type="match status" value="1"/>
</dbReference>
<gene>
    <name evidence="4" type="ORF">GCM10022261_18080</name>
</gene>
<accession>A0ABP8EK10</accession>
<evidence type="ECO:0000256" key="1">
    <source>
        <dbReference type="ARBA" id="ARBA00022723"/>
    </source>
</evidence>
<name>A0ABP8EK10_9MICO</name>
<organism evidence="4 5">
    <name type="scientific">Brevibacterium daeguense</name>
    <dbReference type="NCBI Taxonomy" id="909936"/>
    <lineage>
        <taxon>Bacteria</taxon>
        <taxon>Bacillati</taxon>
        <taxon>Actinomycetota</taxon>
        <taxon>Actinomycetes</taxon>
        <taxon>Micrococcales</taxon>
        <taxon>Brevibacteriaceae</taxon>
        <taxon>Brevibacterium</taxon>
    </lineage>
</organism>
<evidence type="ECO:0000256" key="2">
    <source>
        <dbReference type="ARBA" id="ARBA00022801"/>
    </source>
</evidence>
<dbReference type="InterPro" id="IPR020583">
    <property type="entry name" value="Inositol_monoP_metal-BS"/>
</dbReference>
<protein>
    <recommendedName>
        <fullName evidence="6">Inositol-phosphate phosphatase</fullName>
    </recommendedName>
</protein>
<evidence type="ECO:0000256" key="3">
    <source>
        <dbReference type="ARBA" id="ARBA00022842"/>
    </source>
</evidence>
<proteinExistence type="predicted"/>
<dbReference type="Proteomes" id="UP001501586">
    <property type="component" value="Unassembled WGS sequence"/>
</dbReference>
<evidence type="ECO:0000313" key="5">
    <source>
        <dbReference type="Proteomes" id="UP001501586"/>
    </source>
</evidence>
<dbReference type="PANTHER" id="PTHR20854:SF4">
    <property type="entry name" value="INOSITOL-1-MONOPHOSPHATASE-RELATED"/>
    <property type="match status" value="1"/>
</dbReference>
<reference evidence="5" key="1">
    <citation type="journal article" date="2019" name="Int. J. Syst. Evol. Microbiol.">
        <title>The Global Catalogue of Microorganisms (GCM) 10K type strain sequencing project: providing services to taxonomists for standard genome sequencing and annotation.</title>
        <authorList>
            <consortium name="The Broad Institute Genomics Platform"/>
            <consortium name="The Broad Institute Genome Sequencing Center for Infectious Disease"/>
            <person name="Wu L."/>
            <person name="Ma J."/>
        </authorList>
    </citation>
    <scope>NUCLEOTIDE SEQUENCE [LARGE SCALE GENOMIC DNA]</scope>
    <source>
        <strain evidence="5">JCM 17458</strain>
    </source>
</reference>
<keyword evidence="5" id="KW-1185">Reference proteome</keyword>
<keyword evidence="3" id="KW-0460">Magnesium</keyword>
<keyword evidence="1" id="KW-0479">Metal-binding</keyword>
<keyword evidence="2" id="KW-0378">Hydrolase</keyword>
<dbReference type="RefSeq" id="WP_236866062.1">
    <property type="nucleotide sequence ID" value="NZ_BAABAZ010000006.1"/>
</dbReference>
<dbReference type="EMBL" id="BAABAZ010000006">
    <property type="protein sequence ID" value="GAA4284277.1"/>
    <property type="molecule type" value="Genomic_DNA"/>
</dbReference>
<dbReference type="PANTHER" id="PTHR20854">
    <property type="entry name" value="INOSITOL MONOPHOSPHATASE"/>
    <property type="match status" value="1"/>
</dbReference>
<dbReference type="PROSITE" id="PS00629">
    <property type="entry name" value="IMP_1"/>
    <property type="match status" value="1"/>
</dbReference>
<dbReference type="Pfam" id="PF00459">
    <property type="entry name" value="Inositol_P"/>
    <property type="match status" value="1"/>
</dbReference>
<comment type="caution">
    <text evidence="4">The sequence shown here is derived from an EMBL/GenBank/DDBJ whole genome shotgun (WGS) entry which is preliminary data.</text>
</comment>
<evidence type="ECO:0000313" key="4">
    <source>
        <dbReference type="EMBL" id="GAA4284277.1"/>
    </source>
</evidence>